<gene>
    <name evidence="6" type="ORF">DACRYDRAFT_23173</name>
</gene>
<accession>M5FV80</accession>
<name>M5FV80_DACPD</name>
<evidence type="ECO:0000256" key="4">
    <source>
        <dbReference type="RuleBase" id="RU368087"/>
    </source>
</evidence>
<dbReference type="SUPFAM" id="SSF64602">
    <property type="entry name" value="F1 ATPase inhibitor, IF1, C-terminal domain"/>
    <property type="match status" value="1"/>
</dbReference>
<proteinExistence type="inferred from homology"/>
<dbReference type="AlphaFoldDB" id="M5FV80"/>
<comment type="similarity">
    <text evidence="2 4">Belongs to the ATPase inhibitor family.</text>
</comment>
<organism evidence="6 7">
    <name type="scientific">Dacryopinax primogenitus (strain DJM 731)</name>
    <name type="common">Brown rot fungus</name>
    <dbReference type="NCBI Taxonomy" id="1858805"/>
    <lineage>
        <taxon>Eukaryota</taxon>
        <taxon>Fungi</taxon>
        <taxon>Dikarya</taxon>
        <taxon>Basidiomycota</taxon>
        <taxon>Agaricomycotina</taxon>
        <taxon>Dacrymycetes</taxon>
        <taxon>Dacrymycetales</taxon>
        <taxon>Dacrymycetaceae</taxon>
        <taxon>Dacryopinax</taxon>
    </lineage>
</organism>
<dbReference type="GO" id="GO:0042030">
    <property type="term" value="F:ATPase inhibitor activity"/>
    <property type="evidence" value="ECO:0007669"/>
    <property type="project" value="InterPro"/>
</dbReference>
<protein>
    <recommendedName>
        <fullName evidence="4">ATPase inhibitor, mitochondrial</fullName>
    </recommendedName>
</protein>
<reference evidence="6 7" key="1">
    <citation type="journal article" date="2012" name="Science">
        <title>The Paleozoic origin of enzymatic lignin decomposition reconstructed from 31 fungal genomes.</title>
        <authorList>
            <person name="Floudas D."/>
            <person name="Binder M."/>
            <person name="Riley R."/>
            <person name="Barry K."/>
            <person name="Blanchette R.A."/>
            <person name="Henrissat B."/>
            <person name="Martinez A.T."/>
            <person name="Otillar R."/>
            <person name="Spatafora J.W."/>
            <person name="Yadav J.S."/>
            <person name="Aerts A."/>
            <person name="Benoit I."/>
            <person name="Boyd A."/>
            <person name="Carlson A."/>
            <person name="Copeland A."/>
            <person name="Coutinho P.M."/>
            <person name="de Vries R.P."/>
            <person name="Ferreira P."/>
            <person name="Findley K."/>
            <person name="Foster B."/>
            <person name="Gaskell J."/>
            <person name="Glotzer D."/>
            <person name="Gorecki P."/>
            <person name="Heitman J."/>
            <person name="Hesse C."/>
            <person name="Hori C."/>
            <person name="Igarashi K."/>
            <person name="Jurgens J.A."/>
            <person name="Kallen N."/>
            <person name="Kersten P."/>
            <person name="Kohler A."/>
            <person name="Kuees U."/>
            <person name="Kumar T.K.A."/>
            <person name="Kuo A."/>
            <person name="LaButti K."/>
            <person name="Larrondo L.F."/>
            <person name="Lindquist E."/>
            <person name="Ling A."/>
            <person name="Lombard V."/>
            <person name="Lucas S."/>
            <person name="Lundell T."/>
            <person name="Martin R."/>
            <person name="McLaughlin D.J."/>
            <person name="Morgenstern I."/>
            <person name="Morin E."/>
            <person name="Murat C."/>
            <person name="Nagy L.G."/>
            <person name="Nolan M."/>
            <person name="Ohm R.A."/>
            <person name="Patyshakuliyeva A."/>
            <person name="Rokas A."/>
            <person name="Ruiz-Duenas F.J."/>
            <person name="Sabat G."/>
            <person name="Salamov A."/>
            <person name="Samejima M."/>
            <person name="Schmutz J."/>
            <person name="Slot J.C."/>
            <person name="St John F."/>
            <person name="Stenlid J."/>
            <person name="Sun H."/>
            <person name="Sun S."/>
            <person name="Syed K."/>
            <person name="Tsang A."/>
            <person name="Wiebenga A."/>
            <person name="Young D."/>
            <person name="Pisabarro A."/>
            <person name="Eastwood D.C."/>
            <person name="Martin F."/>
            <person name="Cullen D."/>
            <person name="Grigoriev I.V."/>
            <person name="Hibbett D.S."/>
        </authorList>
    </citation>
    <scope>NUCLEOTIDE SEQUENCE [LARGE SCALE GENOMIC DNA]</scope>
    <source>
        <strain evidence="6 7">DJM-731 SS1</strain>
    </source>
</reference>
<dbReference type="GeneID" id="63688200"/>
<evidence type="ECO:0000313" key="7">
    <source>
        <dbReference type="Proteomes" id="UP000030653"/>
    </source>
</evidence>
<comment type="function">
    <text evidence="4">Inhibits the enzyme activity of ATPase.</text>
</comment>
<dbReference type="HOGENOM" id="CLU_145563_3_1_1"/>
<dbReference type="OrthoDB" id="5532350at2759"/>
<evidence type="ECO:0000256" key="5">
    <source>
        <dbReference type="SAM" id="Coils"/>
    </source>
</evidence>
<keyword evidence="7" id="KW-1185">Reference proteome</keyword>
<dbReference type="InterPro" id="IPR007648">
    <property type="entry name" value="ATPase_inhibitor_mt"/>
</dbReference>
<dbReference type="GO" id="GO:0005739">
    <property type="term" value="C:mitochondrion"/>
    <property type="evidence" value="ECO:0007669"/>
    <property type="project" value="UniProtKB-SubCell"/>
</dbReference>
<feature type="coiled-coil region" evidence="5">
    <location>
        <begin position="55"/>
        <end position="96"/>
    </location>
</feature>
<dbReference type="Pfam" id="PF04568">
    <property type="entry name" value="IATP"/>
    <property type="match status" value="1"/>
</dbReference>
<evidence type="ECO:0000256" key="3">
    <source>
        <dbReference type="ARBA" id="ARBA00023128"/>
    </source>
</evidence>
<dbReference type="RefSeq" id="XP_040627076.1">
    <property type="nucleotide sequence ID" value="XM_040773138.1"/>
</dbReference>
<comment type="subcellular location">
    <subcellularLocation>
        <location evidence="1">Mitochondrion</location>
    </subcellularLocation>
</comment>
<evidence type="ECO:0000256" key="2">
    <source>
        <dbReference type="ARBA" id="ARBA00010901"/>
    </source>
</evidence>
<evidence type="ECO:0000256" key="1">
    <source>
        <dbReference type="ARBA" id="ARBA00004173"/>
    </source>
</evidence>
<dbReference type="Proteomes" id="UP000030653">
    <property type="component" value="Unassembled WGS sequence"/>
</dbReference>
<dbReference type="Gene3D" id="1.20.5.500">
    <property type="entry name" value="Single helix bin"/>
    <property type="match status" value="1"/>
</dbReference>
<sequence>MFRTAVLSRPKALARPAGYVPALGRMYSDGRSEGKVATSQGFGKREKAQEDIFIREQEKAQLAKLRAALQKQRDDLAALEAEHDALATKVAEEGDKK</sequence>
<dbReference type="STRING" id="1858805.M5FV80"/>
<keyword evidence="3" id="KW-0496">Mitochondrion</keyword>
<dbReference type="EMBL" id="JH795867">
    <property type="protein sequence ID" value="EJU00179.1"/>
    <property type="molecule type" value="Genomic_DNA"/>
</dbReference>
<evidence type="ECO:0000313" key="6">
    <source>
        <dbReference type="EMBL" id="EJU00179.1"/>
    </source>
</evidence>
<keyword evidence="5" id="KW-0175">Coiled coil</keyword>